<gene>
    <name evidence="1" type="ORF">UFOVP233_53</name>
</gene>
<sequence>MTAPENRTIDLLEIKWRAKARKMQSDFGLRWMFTRPKKTDEVVESAKDREEGVAMCEIIESPKPWAKLTYEGIMVAPERWKAARALNQLSGLPLMVVVIASDETRYLKVSDFGPSYAETKRLAAPDFLQV</sequence>
<accession>A0A6J7WR12</accession>
<evidence type="ECO:0000313" key="1">
    <source>
        <dbReference type="EMBL" id="CAB5220346.1"/>
    </source>
</evidence>
<reference evidence="1" key="1">
    <citation type="submission" date="2020-05" db="EMBL/GenBank/DDBJ databases">
        <authorList>
            <person name="Chiriac C."/>
            <person name="Salcher M."/>
            <person name="Ghai R."/>
            <person name="Kavagutti S V."/>
        </authorList>
    </citation>
    <scope>NUCLEOTIDE SEQUENCE</scope>
</reference>
<organism evidence="1">
    <name type="scientific">uncultured Caudovirales phage</name>
    <dbReference type="NCBI Taxonomy" id="2100421"/>
    <lineage>
        <taxon>Viruses</taxon>
        <taxon>Duplodnaviria</taxon>
        <taxon>Heunggongvirae</taxon>
        <taxon>Uroviricota</taxon>
        <taxon>Caudoviricetes</taxon>
        <taxon>Peduoviridae</taxon>
        <taxon>Maltschvirus</taxon>
        <taxon>Maltschvirus maltsch</taxon>
    </lineage>
</organism>
<name>A0A6J7WR12_9CAUD</name>
<proteinExistence type="predicted"/>
<protein>
    <submittedName>
        <fullName evidence="1">Uncharacterized protein</fullName>
    </submittedName>
</protein>
<dbReference type="EMBL" id="LR798285">
    <property type="protein sequence ID" value="CAB5220346.1"/>
    <property type="molecule type" value="Genomic_DNA"/>
</dbReference>